<dbReference type="Pfam" id="PF00015">
    <property type="entry name" value="MCPsignal"/>
    <property type="match status" value="1"/>
</dbReference>
<organism evidence="13 14">
    <name type="scientific">Oceanospirillum sediminis</name>
    <dbReference type="NCBI Taxonomy" id="2760088"/>
    <lineage>
        <taxon>Bacteria</taxon>
        <taxon>Pseudomonadati</taxon>
        <taxon>Pseudomonadota</taxon>
        <taxon>Gammaproteobacteria</taxon>
        <taxon>Oceanospirillales</taxon>
        <taxon>Oceanospirillaceae</taxon>
        <taxon>Oceanospirillum</taxon>
    </lineage>
</organism>
<dbReference type="InterPro" id="IPR004090">
    <property type="entry name" value="Chemotax_Me-accpt_rcpt"/>
</dbReference>
<dbReference type="SMART" id="SM00283">
    <property type="entry name" value="MA"/>
    <property type="match status" value="1"/>
</dbReference>
<keyword evidence="14" id="KW-1185">Reference proteome</keyword>
<dbReference type="GO" id="GO:0005886">
    <property type="term" value="C:plasma membrane"/>
    <property type="evidence" value="ECO:0007669"/>
    <property type="project" value="UniProtKB-SubCell"/>
</dbReference>
<dbReference type="AlphaFoldDB" id="A0A839ITD7"/>
<evidence type="ECO:0000256" key="4">
    <source>
        <dbReference type="ARBA" id="ARBA00022989"/>
    </source>
</evidence>
<dbReference type="GO" id="GO:0006935">
    <property type="term" value="P:chemotaxis"/>
    <property type="evidence" value="ECO:0007669"/>
    <property type="project" value="InterPro"/>
</dbReference>
<dbReference type="Pfam" id="PF11845">
    <property type="entry name" value="Tll0287-like"/>
    <property type="match status" value="1"/>
</dbReference>
<dbReference type="Pfam" id="PF00672">
    <property type="entry name" value="HAMP"/>
    <property type="match status" value="1"/>
</dbReference>
<evidence type="ECO:0000256" key="1">
    <source>
        <dbReference type="ARBA" id="ARBA00004429"/>
    </source>
</evidence>
<keyword evidence="3 9" id="KW-0812">Transmembrane</keyword>
<accession>A0A839ITD7</accession>
<dbReference type="FunFam" id="1.10.287.950:FF:000001">
    <property type="entry name" value="Methyl-accepting chemotaxis sensory transducer"/>
    <property type="match status" value="1"/>
</dbReference>
<keyword evidence="2" id="KW-0997">Cell inner membrane</keyword>
<protein>
    <submittedName>
        <fullName evidence="13">Methyl-accepting chemotaxis protein</fullName>
    </submittedName>
</protein>
<dbReference type="PROSITE" id="PS50111">
    <property type="entry name" value="CHEMOTAXIS_TRANSDUC_2"/>
    <property type="match status" value="1"/>
</dbReference>
<dbReference type="InterPro" id="IPR004089">
    <property type="entry name" value="MCPsignal_dom"/>
</dbReference>
<dbReference type="PROSITE" id="PS50885">
    <property type="entry name" value="HAMP"/>
    <property type="match status" value="1"/>
</dbReference>
<dbReference type="InterPro" id="IPR003660">
    <property type="entry name" value="HAMP_dom"/>
</dbReference>
<feature type="transmembrane region" description="Helical" evidence="9">
    <location>
        <begin position="202"/>
        <end position="221"/>
    </location>
</feature>
<dbReference type="PANTHER" id="PTHR32089">
    <property type="entry name" value="METHYL-ACCEPTING CHEMOTAXIS PROTEIN MCPB"/>
    <property type="match status" value="1"/>
</dbReference>
<evidence type="ECO:0000313" key="13">
    <source>
        <dbReference type="EMBL" id="MBB1487902.1"/>
    </source>
</evidence>
<sequence length="554" mass="60584">MAIPVLALILIIMLVLILFIPVQLHDTVTRNVIKSSEATVNQFKTLRKYYTQNVISKVVQSPDLSPGIDHKNNPDKVPLPATMIHDLSNLMADKGLTIKLYSNFPFPNRQNRQLDSFQRSAWDQLVQSPGKTVVAESEEDGKTLIRVAIADTMVADACVACHNSHPDTPKNDWKMGDVRGVLEVTTDISDRLAAGQSTSLKITAVVVGMLIIMLFWLWGVYQRVIQHRINKLNRAMDEIAAGDGDLTVMLEEKGNDEITRLSRAFNQFTHHIRSMVEHMARSSQALNNTAEAMNELASKSKNRLERQAAETAQAATAINQIVATVADVAKNATEAAQAAQTASHITQDGQKVVENTRHDVDTLSGNVNKAMSTIRHLEEKSENINGMVSVIRSIAEQTNLLALNAAIEAARAGEQGRGFAVVADEVRSLASRTQEATEEIQQVIEELQSGTQTSVSVMQQSCEHAEQTVEQAASANEALNTIASSIAEISSMNDQIASASEEQSAVVHEIEQNIMAINNMSEEAAGASERVAKNSAELSQLAQELDKLVSRFKY</sequence>
<feature type="domain" description="HAMP" evidence="12">
    <location>
        <begin position="223"/>
        <end position="277"/>
    </location>
</feature>
<comment type="similarity">
    <text evidence="7">Belongs to the methyl-accepting chemotaxis (MCP) protein family.</text>
</comment>
<dbReference type="PROSITE" id="PS50192">
    <property type="entry name" value="T_SNARE"/>
    <property type="match status" value="1"/>
</dbReference>
<name>A0A839ITD7_9GAMM</name>
<evidence type="ECO:0000259" key="11">
    <source>
        <dbReference type="PROSITE" id="PS50192"/>
    </source>
</evidence>
<dbReference type="SUPFAM" id="SSF58104">
    <property type="entry name" value="Methyl-accepting chemotaxis protein (MCP) signaling domain"/>
    <property type="match status" value="1"/>
</dbReference>
<evidence type="ECO:0000256" key="3">
    <source>
        <dbReference type="ARBA" id="ARBA00022692"/>
    </source>
</evidence>
<dbReference type="PRINTS" id="PR00260">
    <property type="entry name" value="CHEMTRNSDUCR"/>
</dbReference>
<dbReference type="Proteomes" id="UP000565262">
    <property type="component" value="Unassembled WGS sequence"/>
</dbReference>
<dbReference type="SMART" id="SM00304">
    <property type="entry name" value="HAMP"/>
    <property type="match status" value="2"/>
</dbReference>
<dbReference type="CDD" id="cd06225">
    <property type="entry name" value="HAMP"/>
    <property type="match status" value="1"/>
</dbReference>
<proteinExistence type="inferred from homology"/>
<evidence type="ECO:0000256" key="7">
    <source>
        <dbReference type="ARBA" id="ARBA00029447"/>
    </source>
</evidence>
<dbReference type="EMBL" id="JACJFM010000020">
    <property type="protein sequence ID" value="MBB1487902.1"/>
    <property type="molecule type" value="Genomic_DNA"/>
</dbReference>
<evidence type="ECO:0000256" key="9">
    <source>
        <dbReference type="SAM" id="Phobius"/>
    </source>
</evidence>
<reference evidence="13 14" key="1">
    <citation type="submission" date="2020-08" db="EMBL/GenBank/DDBJ databases">
        <title>Oceanospirillum sp. nov. isolated from marine sediment.</title>
        <authorList>
            <person name="Ji X."/>
        </authorList>
    </citation>
    <scope>NUCLEOTIDE SEQUENCE [LARGE SCALE GENOMIC DNA]</scope>
    <source>
        <strain evidence="13 14">D5</strain>
    </source>
</reference>
<dbReference type="InterPro" id="IPR021796">
    <property type="entry name" value="Tll0287-like_dom"/>
</dbReference>
<gene>
    <name evidence="13" type="ORF">H4O21_14950</name>
</gene>
<evidence type="ECO:0000256" key="6">
    <source>
        <dbReference type="ARBA" id="ARBA00023224"/>
    </source>
</evidence>
<evidence type="ECO:0000313" key="14">
    <source>
        <dbReference type="Proteomes" id="UP000565262"/>
    </source>
</evidence>
<dbReference type="RefSeq" id="WP_182809678.1">
    <property type="nucleotide sequence ID" value="NZ_JACJFM010000020.1"/>
</dbReference>
<keyword evidence="2" id="KW-1003">Cell membrane</keyword>
<comment type="caution">
    <text evidence="13">The sequence shown here is derived from an EMBL/GenBank/DDBJ whole genome shotgun (WGS) entry which is preliminary data.</text>
</comment>
<evidence type="ECO:0000256" key="2">
    <source>
        <dbReference type="ARBA" id="ARBA00022519"/>
    </source>
</evidence>
<dbReference type="GO" id="GO:0007165">
    <property type="term" value="P:signal transduction"/>
    <property type="evidence" value="ECO:0007669"/>
    <property type="project" value="UniProtKB-KW"/>
</dbReference>
<keyword evidence="4 9" id="KW-1133">Transmembrane helix</keyword>
<dbReference type="GO" id="GO:0004888">
    <property type="term" value="F:transmembrane signaling receptor activity"/>
    <property type="evidence" value="ECO:0007669"/>
    <property type="project" value="InterPro"/>
</dbReference>
<evidence type="ECO:0000256" key="8">
    <source>
        <dbReference type="PROSITE-ProRule" id="PRU00284"/>
    </source>
</evidence>
<feature type="domain" description="Methyl-accepting transducer" evidence="10">
    <location>
        <begin position="282"/>
        <end position="518"/>
    </location>
</feature>
<comment type="subcellular location">
    <subcellularLocation>
        <location evidence="1">Cell inner membrane</location>
        <topology evidence="1">Multi-pass membrane protein</topology>
    </subcellularLocation>
</comment>
<dbReference type="InterPro" id="IPR000727">
    <property type="entry name" value="T_SNARE_dom"/>
</dbReference>
<dbReference type="CDD" id="cd11386">
    <property type="entry name" value="MCP_signal"/>
    <property type="match status" value="1"/>
</dbReference>
<dbReference type="PANTHER" id="PTHR32089:SF119">
    <property type="entry name" value="METHYL-ACCEPTING CHEMOTAXIS PROTEIN CTPL"/>
    <property type="match status" value="1"/>
</dbReference>
<dbReference type="Gene3D" id="1.10.287.950">
    <property type="entry name" value="Methyl-accepting chemotaxis protein"/>
    <property type="match status" value="1"/>
</dbReference>
<evidence type="ECO:0000256" key="5">
    <source>
        <dbReference type="ARBA" id="ARBA00023136"/>
    </source>
</evidence>
<evidence type="ECO:0000259" key="12">
    <source>
        <dbReference type="PROSITE" id="PS50885"/>
    </source>
</evidence>
<feature type="domain" description="T-SNARE coiled-coil homology" evidence="11">
    <location>
        <begin position="469"/>
        <end position="531"/>
    </location>
</feature>
<keyword evidence="5 9" id="KW-0472">Membrane</keyword>
<keyword evidence="6 8" id="KW-0807">Transducer</keyword>
<evidence type="ECO:0000259" key="10">
    <source>
        <dbReference type="PROSITE" id="PS50111"/>
    </source>
</evidence>